<sequence>MQSLLIPDVKDFMGKLFGSELFDAFAVSEASVSTFTSFQIDGSFHRDYYGDPAGAGEDCPAALTWKLLRPHIFELIKGKYVPLGLKLVFRLSDRNVEKLLAQAGIPLQAGDVAGLFLNILYAEGKISCTTGTSLKIFTLDKSLDRAWDEMVRRYLRQCQIPFLEP</sequence>
<dbReference type="Pfam" id="PF18988">
    <property type="entry name" value="DUF5721"/>
    <property type="match status" value="1"/>
</dbReference>
<dbReference type="EMBL" id="DVOS01000017">
    <property type="protein sequence ID" value="HIV22575.1"/>
    <property type="molecule type" value="Genomic_DNA"/>
</dbReference>
<evidence type="ECO:0000313" key="2">
    <source>
        <dbReference type="Proteomes" id="UP000886889"/>
    </source>
</evidence>
<name>A0A9D1NXD3_9FIRM</name>
<reference evidence="1" key="1">
    <citation type="submission" date="2020-10" db="EMBL/GenBank/DDBJ databases">
        <authorList>
            <person name="Gilroy R."/>
        </authorList>
    </citation>
    <scope>NUCLEOTIDE SEQUENCE</scope>
    <source>
        <strain evidence="1">ChiBcec6-7307</strain>
    </source>
</reference>
<gene>
    <name evidence="1" type="ORF">IAC80_01415</name>
</gene>
<protein>
    <submittedName>
        <fullName evidence="1">Uncharacterized protein</fullName>
    </submittedName>
</protein>
<dbReference type="InterPro" id="IPR043779">
    <property type="entry name" value="DUF5721"/>
</dbReference>
<organism evidence="1 2">
    <name type="scientific">Candidatus Merdiplasma excrementigallinarum</name>
    <dbReference type="NCBI Taxonomy" id="2840864"/>
    <lineage>
        <taxon>Bacteria</taxon>
        <taxon>Bacillati</taxon>
        <taxon>Bacillota</taxon>
        <taxon>Clostridia</taxon>
        <taxon>Lachnospirales</taxon>
        <taxon>Lachnospiraceae</taxon>
        <taxon>Lachnospiraceae incertae sedis</taxon>
        <taxon>Candidatus Merdiplasma</taxon>
    </lineage>
</organism>
<dbReference type="AlphaFoldDB" id="A0A9D1NXD3"/>
<reference evidence="1" key="2">
    <citation type="journal article" date="2021" name="PeerJ">
        <title>Extensive microbial diversity within the chicken gut microbiome revealed by metagenomics and culture.</title>
        <authorList>
            <person name="Gilroy R."/>
            <person name="Ravi A."/>
            <person name="Getino M."/>
            <person name="Pursley I."/>
            <person name="Horton D.L."/>
            <person name="Alikhan N.F."/>
            <person name="Baker D."/>
            <person name="Gharbi K."/>
            <person name="Hall N."/>
            <person name="Watson M."/>
            <person name="Adriaenssens E.M."/>
            <person name="Foster-Nyarko E."/>
            <person name="Jarju S."/>
            <person name="Secka A."/>
            <person name="Antonio M."/>
            <person name="Oren A."/>
            <person name="Chaudhuri R.R."/>
            <person name="La Ragione R."/>
            <person name="Hildebrand F."/>
            <person name="Pallen M.J."/>
        </authorList>
    </citation>
    <scope>NUCLEOTIDE SEQUENCE</scope>
    <source>
        <strain evidence="1">ChiBcec6-7307</strain>
    </source>
</reference>
<dbReference type="Proteomes" id="UP000886889">
    <property type="component" value="Unassembled WGS sequence"/>
</dbReference>
<proteinExistence type="predicted"/>
<accession>A0A9D1NXD3</accession>
<comment type="caution">
    <text evidence="1">The sequence shown here is derived from an EMBL/GenBank/DDBJ whole genome shotgun (WGS) entry which is preliminary data.</text>
</comment>
<evidence type="ECO:0000313" key="1">
    <source>
        <dbReference type="EMBL" id="HIV22575.1"/>
    </source>
</evidence>